<feature type="transmembrane region" description="Helical" evidence="1">
    <location>
        <begin position="21"/>
        <end position="42"/>
    </location>
</feature>
<evidence type="ECO:0000313" key="3">
    <source>
        <dbReference type="Proteomes" id="UP001602370"/>
    </source>
</evidence>
<dbReference type="EMBL" id="JBIBDZ010000010">
    <property type="protein sequence ID" value="MFF5922555.1"/>
    <property type="molecule type" value="Genomic_DNA"/>
</dbReference>
<evidence type="ECO:0000256" key="1">
    <source>
        <dbReference type="SAM" id="Phobius"/>
    </source>
</evidence>
<feature type="transmembrane region" description="Helical" evidence="1">
    <location>
        <begin position="81"/>
        <end position="99"/>
    </location>
</feature>
<reference evidence="2 3" key="1">
    <citation type="submission" date="2024-10" db="EMBL/GenBank/DDBJ databases">
        <title>The Natural Products Discovery Center: Release of the First 8490 Sequenced Strains for Exploring Actinobacteria Biosynthetic Diversity.</title>
        <authorList>
            <person name="Kalkreuter E."/>
            <person name="Kautsar S.A."/>
            <person name="Yang D."/>
            <person name="Bader C.D."/>
            <person name="Teijaro C.N."/>
            <person name="Fluegel L."/>
            <person name="Davis C.M."/>
            <person name="Simpson J.R."/>
            <person name="Lauterbach L."/>
            <person name="Steele A.D."/>
            <person name="Gui C."/>
            <person name="Meng S."/>
            <person name="Li G."/>
            <person name="Viehrig K."/>
            <person name="Ye F."/>
            <person name="Su P."/>
            <person name="Kiefer A.F."/>
            <person name="Nichols A."/>
            <person name="Cepeda A.J."/>
            <person name="Yan W."/>
            <person name="Fan B."/>
            <person name="Jiang Y."/>
            <person name="Adhikari A."/>
            <person name="Zheng C.-J."/>
            <person name="Schuster L."/>
            <person name="Cowan T.M."/>
            <person name="Smanski M.J."/>
            <person name="Chevrette M.G."/>
            <person name="De Carvalho L.P.S."/>
            <person name="Shen B."/>
        </authorList>
    </citation>
    <scope>NUCLEOTIDE SEQUENCE [LARGE SCALE GENOMIC DNA]</scope>
    <source>
        <strain evidence="2 3">NPDC012605</strain>
    </source>
</reference>
<evidence type="ECO:0000313" key="2">
    <source>
        <dbReference type="EMBL" id="MFF5922555.1"/>
    </source>
</evidence>
<name>A0ABW6XYF3_9ACTN</name>
<dbReference type="Proteomes" id="UP001602370">
    <property type="component" value="Unassembled WGS sequence"/>
</dbReference>
<keyword evidence="3" id="KW-1185">Reference proteome</keyword>
<comment type="caution">
    <text evidence="2">The sequence shown here is derived from an EMBL/GenBank/DDBJ whole genome shotgun (WGS) entry which is preliminary data.</text>
</comment>
<proteinExistence type="predicted"/>
<dbReference type="RefSeq" id="WP_388309864.1">
    <property type="nucleotide sequence ID" value="NZ_JBIBDZ010000010.1"/>
</dbReference>
<evidence type="ECO:0008006" key="4">
    <source>
        <dbReference type="Google" id="ProtNLM"/>
    </source>
</evidence>
<feature type="transmembrane region" description="Helical" evidence="1">
    <location>
        <begin position="105"/>
        <end position="124"/>
    </location>
</feature>
<sequence>MPEQHASPRPPRAVRILRTTAAAQTAVLLAQAVSAGLLLASVPLGRTAHGAMAGAVLSAVVLHLLAAVAAWRKGAVGGRTVLHGLPLLLFTFAQAALGFAHVRELHVPLGVLMFGASVMTLMRIHTQPPSPSPSPQNEGAAA</sequence>
<organism evidence="2 3">
    <name type="scientific">Streptomyces flavochromogenes</name>
    <dbReference type="NCBI Taxonomy" id="68199"/>
    <lineage>
        <taxon>Bacteria</taxon>
        <taxon>Bacillati</taxon>
        <taxon>Actinomycetota</taxon>
        <taxon>Actinomycetes</taxon>
        <taxon>Kitasatosporales</taxon>
        <taxon>Streptomycetaceae</taxon>
        <taxon>Streptomyces</taxon>
    </lineage>
</organism>
<feature type="transmembrane region" description="Helical" evidence="1">
    <location>
        <begin position="48"/>
        <end position="69"/>
    </location>
</feature>
<protein>
    <recommendedName>
        <fullName evidence="4">Integral membrane protein</fullName>
    </recommendedName>
</protein>
<keyword evidence="1" id="KW-0812">Transmembrane</keyword>
<accession>A0ABW6XYF3</accession>
<keyword evidence="1" id="KW-1133">Transmembrane helix</keyword>
<keyword evidence="1" id="KW-0472">Membrane</keyword>
<gene>
    <name evidence="2" type="ORF">ACFY8C_30105</name>
</gene>